<proteinExistence type="inferred from homology"/>
<comment type="subunit">
    <text evidence="7">Component of a multi-subunit COQ enzyme complex, composed of at least COQ3, COQ4, COQ5, COQ6, COQ7 and COQ9.</text>
</comment>
<dbReference type="Proteomes" id="UP001209540">
    <property type="component" value="Unassembled WGS sequence"/>
</dbReference>
<dbReference type="EMBL" id="JAIXMP010000012">
    <property type="protein sequence ID" value="KAI9264072.1"/>
    <property type="molecule type" value="Genomic_DNA"/>
</dbReference>
<feature type="binding site" evidence="7">
    <location>
        <position position="171"/>
    </location>
    <ligand>
        <name>Zn(2+)</name>
        <dbReference type="ChEBI" id="CHEBI:29105"/>
    </ligand>
</feature>
<dbReference type="GO" id="GO:0008270">
    <property type="term" value="F:zinc ion binding"/>
    <property type="evidence" value="ECO:0007669"/>
    <property type="project" value="UniProtKB-UniRule"/>
</dbReference>
<reference evidence="8" key="1">
    <citation type="journal article" date="2022" name="IScience">
        <title>Evolution of zygomycete secretomes and the origins of terrestrial fungal ecologies.</title>
        <authorList>
            <person name="Chang Y."/>
            <person name="Wang Y."/>
            <person name="Mondo S."/>
            <person name="Ahrendt S."/>
            <person name="Andreopoulos W."/>
            <person name="Barry K."/>
            <person name="Beard J."/>
            <person name="Benny G.L."/>
            <person name="Blankenship S."/>
            <person name="Bonito G."/>
            <person name="Cuomo C."/>
            <person name="Desiro A."/>
            <person name="Gervers K.A."/>
            <person name="Hundley H."/>
            <person name="Kuo A."/>
            <person name="LaButti K."/>
            <person name="Lang B.F."/>
            <person name="Lipzen A."/>
            <person name="O'Donnell K."/>
            <person name="Pangilinan J."/>
            <person name="Reynolds N."/>
            <person name="Sandor L."/>
            <person name="Smith M.E."/>
            <person name="Tsang A."/>
            <person name="Grigoriev I.V."/>
            <person name="Stajich J.E."/>
            <person name="Spatafora J.W."/>
        </authorList>
    </citation>
    <scope>NUCLEOTIDE SEQUENCE</scope>
    <source>
        <strain evidence="8">RSA 2281</strain>
    </source>
</reference>
<gene>
    <name evidence="7" type="primary">COQ4</name>
    <name evidence="8" type="ORF">BDA99DRAFT_551473</name>
</gene>
<keyword evidence="3 7" id="KW-0496">Mitochondrion</keyword>
<keyword evidence="7" id="KW-0862">Zinc</keyword>
<feature type="binding site" evidence="7">
    <location>
        <position position="168"/>
    </location>
    <ligand>
        <name>Zn(2+)</name>
        <dbReference type="ChEBI" id="CHEBI:29105"/>
    </ligand>
</feature>
<dbReference type="Pfam" id="PF05019">
    <property type="entry name" value="Coq4"/>
    <property type="match status" value="1"/>
</dbReference>
<keyword evidence="2 7" id="KW-0999">Mitochondrion inner membrane</keyword>
<evidence type="ECO:0000256" key="7">
    <source>
        <dbReference type="HAMAP-Rule" id="MF_03111"/>
    </source>
</evidence>
<comment type="pathway">
    <text evidence="7">Cofactor biosynthesis; ubiquinone biosynthesis.</text>
</comment>
<comment type="catalytic activity">
    <reaction evidence="7">
        <text>a 4-hydroxy-3-methoxy-5-(all-trans-polyprenyl)benzoate + H(+) = a 2-methoxy-6-(all-trans-polyprenyl)phenol + CO2</text>
        <dbReference type="Rhea" id="RHEA:81179"/>
        <dbReference type="Rhea" id="RHEA-COMP:9551"/>
        <dbReference type="Rhea" id="RHEA-COMP:10931"/>
        <dbReference type="ChEBI" id="CHEBI:15378"/>
        <dbReference type="ChEBI" id="CHEBI:16526"/>
        <dbReference type="ChEBI" id="CHEBI:62731"/>
        <dbReference type="ChEBI" id="CHEBI:84443"/>
        <dbReference type="EC" id="4.1.1.130"/>
    </reaction>
</comment>
<keyword evidence="9" id="KW-1185">Reference proteome</keyword>
<evidence type="ECO:0000313" key="9">
    <source>
        <dbReference type="Proteomes" id="UP001209540"/>
    </source>
</evidence>
<feature type="binding site" evidence="7">
    <location>
        <position position="167"/>
    </location>
    <ligand>
        <name>Zn(2+)</name>
        <dbReference type="ChEBI" id="CHEBI:29105"/>
    </ligand>
</feature>
<dbReference type="PANTHER" id="PTHR12922:SF7">
    <property type="entry name" value="UBIQUINONE BIOSYNTHESIS PROTEIN COQ4 HOMOLOG, MITOCHONDRIAL"/>
    <property type="match status" value="1"/>
</dbReference>
<dbReference type="InterPro" id="IPR007715">
    <property type="entry name" value="Coq4"/>
</dbReference>
<name>A0AAD5PDZ2_9FUNG</name>
<comment type="caution">
    <text evidence="8">The sequence shown here is derived from an EMBL/GenBank/DDBJ whole genome shotgun (WGS) entry which is preliminary data.</text>
</comment>
<evidence type="ECO:0000256" key="2">
    <source>
        <dbReference type="ARBA" id="ARBA00022792"/>
    </source>
</evidence>
<organism evidence="8 9">
    <name type="scientific">Phascolomyces articulosus</name>
    <dbReference type="NCBI Taxonomy" id="60185"/>
    <lineage>
        <taxon>Eukaryota</taxon>
        <taxon>Fungi</taxon>
        <taxon>Fungi incertae sedis</taxon>
        <taxon>Mucoromycota</taxon>
        <taxon>Mucoromycotina</taxon>
        <taxon>Mucoromycetes</taxon>
        <taxon>Mucorales</taxon>
        <taxon>Lichtheimiaceae</taxon>
        <taxon>Phascolomyces</taxon>
    </lineage>
</organism>
<dbReference type="InterPro" id="IPR027540">
    <property type="entry name" value="Coq4_euk"/>
</dbReference>
<comment type="similarity">
    <text evidence="7">Belongs to the COQ4 family.</text>
</comment>
<keyword evidence="4 7" id="KW-0472">Membrane</keyword>
<dbReference type="GO" id="GO:0120539">
    <property type="term" value="F:4-hydroxy-3-methoxy-5-polyprenylbenzoate decarboxylase activity"/>
    <property type="evidence" value="ECO:0007669"/>
    <property type="project" value="UniProtKB-EC"/>
</dbReference>
<dbReference type="HAMAP" id="MF_03111">
    <property type="entry name" value="Coq4"/>
    <property type="match status" value="1"/>
</dbReference>
<dbReference type="AlphaFoldDB" id="A0AAD5PDZ2"/>
<evidence type="ECO:0000256" key="1">
    <source>
        <dbReference type="ARBA" id="ARBA00022688"/>
    </source>
</evidence>
<comment type="function">
    <text evidence="7">Lyase that catalyzes the C1-decarboxylation of 4-hydroxy-3-methoxy-5-(all-trans-polyprenyl)benzoic acid into 2-methoxy-6-(all-trans-polyprenyl)phenol during ubiquinone biosynthesis.</text>
</comment>
<sequence length="269" mass="30760">MSTIMAMRILTRPLAIRSVFHLRYYSSFTHNTNNNPQKKLYDTHIPIPFQQRALLAAGSALTALFDPLRGDMVAALGETTGTTALKRMRDQMLQSESGRQILRERPVINTSTIDFPKLREACQPGTFGHLYVSWLDAEGVTPDSREPVHFVDDEELAYVMQRYRQCHDFYHALTGLGVTVEEELALKWFEWAQTGLPMTALSSIFGPIMRSSESRKRLFDVYVPWAVYTGKSSVSLISVYFEKHFYKNIDELRRELGIITPPQIPHSLT</sequence>
<evidence type="ECO:0000256" key="4">
    <source>
        <dbReference type="ARBA" id="ARBA00023136"/>
    </source>
</evidence>
<reference evidence="8" key="2">
    <citation type="submission" date="2023-02" db="EMBL/GenBank/DDBJ databases">
        <authorList>
            <consortium name="DOE Joint Genome Institute"/>
            <person name="Mondo S.J."/>
            <person name="Chang Y."/>
            <person name="Wang Y."/>
            <person name="Ahrendt S."/>
            <person name="Andreopoulos W."/>
            <person name="Barry K."/>
            <person name="Beard J."/>
            <person name="Benny G.L."/>
            <person name="Blankenship S."/>
            <person name="Bonito G."/>
            <person name="Cuomo C."/>
            <person name="Desiro A."/>
            <person name="Gervers K.A."/>
            <person name="Hundley H."/>
            <person name="Kuo A."/>
            <person name="LaButti K."/>
            <person name="Lang B.F."/>
            <person name="Lipzen A."/>
            <person name="O'Donnell K."/>
            <person name="Pangilinan J."/>
            <person name="Reynolds N."/>
            <person name="Sandor L."/>
            <person name="Smith M.W."/>
            <person name="Tsang A."/>
            <person name="Grigoriev I.V."/>
            <person name="Stajich J.E."/>
            <person name="Spatafora J.W."/>
        </authorList>
    </citation>
    <scope>NUCLEOTIDE SEQUENCE</scope>
    <source>
        <strain evidence="8">RSA 2281</strain>
    </source>
</reference>
<keyword evidence="5 7" id="KW-0456">Lyase</keyword>
<evidence type="ECO:0000313" key="8">
    <source>
        <dbReference type="EMBL" id="KAI9264072.1"/>
    </source>
</evidence>
<keyword evidence="8" id="KW-0830">Ubiquinone</keyword>
<comment type="cofactor">
    <cofactor evidence="7">
        <name>Zn(2+)</name>
        <dbReference type="ChEBI" id="CHEBI:29105"/>
    </cofactor>
</comment>
<evidence type="ECO:0000256" key="6">
    <source>
        <dbReference type="ARBA" id="ARBA00081568"/>
    </source>
</evidence>
<dbReference type="PANTHER" id="PTHR12922">
    <property type="entry name" value="UBIQUINONE BIOSYNTHESIS PROTEIN"/>
    <property type="match status" value="1"/>
</dbReference>
<evidence type="ECO:0000256" key="5">
    <source>
        <dbReference type="ARBA" id="ARBA00023239"/>
    </source>
</evidence>
<dbReference type="GO" id="GO:0031314">
    <property type="term" value="C:extrinsic component of mitochondrial inner membrane"/>
    <property type="evidence" value="ECO:0007669"/>
    <property type="project" value="UniProtKB-UniRule"/>
</dbReference>
<protein>
    <recommendedName>
        <fullName evidence="6">4-hydroxy-3-methoxy-5-polyprenylbenzoate decarboxylase</fullName>
    </recommendedName>
</protein>
<keyword evidence="1 7" id="KW-0831">Ubiquinone biosynthesis</keyword>
<keyword evidence="7" id="KW-0479">Metal-binding</keyword>
<accession>A0AAD5PDZ2</accession>
<evidence type="ECO:0000256" key="3">
    <source>
        <dbReference type="ARBA" id="ARBA00023128"/>
    </source>
</evidence>
<comment type="subcellular location">
    <subcellularLocation>
        <location evidence="7">Mitochondrion inner membrane</location>
        <topology evidence="7">Peripheral membrane protein</topology>
        <orientation evidence="7">Matrix side</orientation>
    </subcellularLocation>
</comment>
<feature type="binding site" evidence="7">
    <location>
        <position position="183"/>
    </location>
    <ligand>
        <name>Zn(2+)</name>
        <dbReference type="ChEBI" id="CHEBI:29105"/>
    </ligand>
</feature>